<evidence type="ECO:0000313" key="2">
    <source>
        <dbReference type="Proteomes" id="UP000629468"/>
    </source>
</evidence>
<dbReference type="AlphaFoldDB" id="A0A8H7CAX1"/>
<sequence>MLQECMHVFQPRGGPAYMDVVRLWVHVNIKASKTRSTALADFGSDNWFGSRVVCRVCKRLQVSYVSFWVRRDLGGYSGGD</sequence>
<name>A0A8H7CAX1_AGABI</name>
<organism evidence="1 2">
    <name type="scientific">Agaricus bisporus var. burnettii</name>
    <dbReference type="NCBI Taxonomy" id="192524"/>
    <lineage>
        <taxon>Eukaryota</taxon>
        <taxon>Fungi</taxon>
        <taxon>Dikarya</taxon>
        <taxon>Basidiomycota</taxon>
        <taxon>Agaricomycotina</taxon>
        <taxon>Agaricomycetes</taxon>
        <taxon>Agaricomycetidae</taxon>
        <taxon>Agaricales</taxon>
        <taxon>Agaricineae</taxon>
        <taxon>Agaricaceae</taxon>
        <taxon>Agaricus</taxon>
    </lineage>
</organism>
<proteinExistence type="predicted"/>
<dbReference type="Proteomes" id="UP000629468">
    <property type="component" value="Unassembled WGS sequence"/>
</dbReference>
<accession>A0A8H7CAX1</accession>
<reference evidence="1 2" key="1">
    <citation type="journal article" name="Sci. Rep.">
        <title>Telomere-to-telomere assembled and centromere annotated genomes of the two main subspecies of the button mushroom Agaricus bisporus reveal especially polymorphic chromosome ends.</title>
        <authorList>
            <person name="Sonnenberg A.S.M."/>
            <person name="Sedaghat-Telgerd N."/>
            <person name="Lavrijssen B."/>
            <person name="Ohm R.A."/>
            <person name="Hendrickx P.M."/>
            <person name="Scholtmeijer K."/>
            <person name="Baars J.J.P."/>
            <person name="van Peer A."/>
        </authorList>
    </citation>
    <scope>NUCLEOTIDE SEQUENCE [LARGE SCALE GENOMIC DNA]</scope>
    <source>
        <strain evidence="1 2">H119_p4</strain>
    </source>
</reference>
<protein>
    <submittedName>
        <fullName evidence="1">Uncharacterized protein</fullName>
    </submittedName>
</protein>
<gene>
    <name evidence="1" type="ORF">Agabi119p4_6582</name>
</gene>
<dbReference type="EMBL" id="JABXXO010000009">
    <property type="protein sequence ID" value="KAF7770608.1"/>
    <property type="molecule type" value="Genomic_DNA"/>
</dbReference>
<evidence type="ECO:0000313" key="1">
    <source>
        <dbReference type="EMBL" id="KAF7770608.1"/>
    </source>
</evidence>
<comment type="caution">
    <text evidence="1">The sequence shown here is derived from an EMBL/GenBank/DDBJ whole genome shotgun (WGS) entry which is preliminary data.</text>
</comment>